<comment type="caution">
    <text evidence="5">The sequence shown here is derived from an EMBL/GenBank/DDBJ whole genome shotgun (WGS) entry which is preliminary data.</text>
</comment>
<dbReference type="Proteomes" id="UP001548832">
    <property type="component" value="Unassembled WGS sequence"/>
</dbReference>
<dbReference type="Pfam" id="PF09084">
    <property type="entry name" value="NMT1"/>
    <property type="match status" value="1"/>
</dbReference>
<dbReference type="EMBL" id="JBEWSZ010000001">
    <property type="protein sequence ID" value="MET2828427.1"/>
    <property type="molecule type" value="Genomic_DNA"/>
</dbReference>
<feature type="domain" description="SsuA/THI5-like" evidence="4">
    <location>
        <begin position="49"/>
        <end position="252"/>
    </location>
</feature>
<name>A0ABV2DEJ6_9HYPH</name>
<evidence type="ECO:0000259" key="4">
    <source>
        <dbReference type="Pfam" id="PF09084"/>
    </source>
</evidence>
<reference evidence="5 6" key="1">
    <citation type="submission" date="2024-06" db="EMBL/GenBank/DDBJ databases">
        <authorList>
            <person name="Kim D.-U."/>
        </authorList>
    </citation>
    <scope>NUCLEOTIDE SEQUENCE [LARGE SCALE GENOMIC DNA]</scope>
    <source>
        <strain evidence="5 6">KACC15460</strain>
    </source>
</reference>
<sequence>MSGFSGRRMRRIIAAALVGGITLAAGIGAAAAENAKLRFAYLLADSDLPILVAQKNGDFAKAGLDVELTEVQGGPAVVAAIASGSADVGYSSPVPPINARLNGINVKMVMALGHEVDPDSKFSWLVASGASEVTSLAGLKGKKVAINANGSLCVLTWSDHMAKAGVTMGDVETVVLPFPQQEAALEQGAIDATCTVNPFYASIVKNQAIGAKILATGVLADEKIPVLNDVIFASDDYVANNADALKAFGKVIFDTRQTLLADRGAMEAAASEFLGLTPEAAKDFNLPVVKRELTISEAEVQVLLDAMKRAGMTTQDIPVKDMVANMAP</sequence>
<dbReference type="SUPFAM" id="SSF53850">
    <property type="entry name" value="Periplasmic binding protein-like II"/>
    <property type="match status" value="1"/>
</dbReference>
<dbReference type="Gene3D" id="3.40.190.10">
    <property type="entry name" value="Periplasmic binding protein-like II"/>
    <property type="match status" value="2"/>
</dbReference>
<organism evidence="5 6">
    <name type="scientific">Mesorhizobium shangrilense</name>
    <dbReference type="NCBI Taxonomy" id="460060"/>
    <lineage>
        <taxon>Bacteria</taxon>
        <taxon>Pseudomonadati</taxon>
        <taxon>Pseudomonadota</taxon>
        <taxon>Alphaproteobacteria</taxon>
        <taxon>Hyphomicrobiales</taxon>
        <taxon>Phyllobacteriaceae</taxon>
        <taxon>Mesorhizobium</taxon>
    </lineage>
</organism>
<evidence type="ECO:0000313" key="5">
    <source>
        <dbReference type="EMBL" id="MET2828427.1"/>
    </source>
</evidence>
<proteinExistence type="inferred from homology"/>
<accession>A0ABV2DEJ6</accession>
<keyword evidence="6" id="KW-1185">Reference proteome</keyword>
<dbReference type="InterPro" id="IPR015168">
    <property type="entry name" value="SsuA/THI5"/>
</dbReference>
<keyword evidence="3" id="KW-0732">Signal</keyword>
<evidence type="ECO:0000256" key="1">
    <source>
        <dbReference type="ARBA" id="ARBA00004418"/>
    </source>
</evidence>
<protein>
    <submittedName>
        <fullName evidence="5">ABC transporter substrate-binding protein</fullName>
    </submittedName>
</protein>
<evidence type="ECO:0000313" key="6">
    <source>
        <dbReference type="Proteomes" id="UP001548832"/>
    </source>
</evidence>
<evidence type="ECO:0000256" key="3">
    <source>
        <dbReference type="ARBA" id="ARBA00022729"/>
    </source>
</evidence>
<comment type="subcellular location">
    <subcellularLocation>
        <location evidence="1">Periplasm</location>
    </subcellularLocation>
</comment>
<dbReference type="RefSeq" id="WP_354460424.1">
    <property type="nucleotide sequence ID" value="NZ_JBEWSZ010000001.1"/>
</dbReference>
<dbReference type="PANTHER" id="PTHR30024:SF47">
    <property type="entry name" value="TAURINE-BINDING PERIPLASMIC PROTEIN"/>
    <property type="match status" value="1"/>
</dbReference>
<gene>
    <name evidence="5" type="ORF">ABVQ20_15705</name>
</gene>
<dbReference type="PANTHER" id="PTHR30024">
    <property type="entry name" value="ALIPHATIC SULFONATES-BINDING PROTEIN-RELATED"/>
    <property type="match status" value="1"/>
</dbReference>
<comment type="similarity">
    <text evidence="2">Belongs to the bacterial solute-binding protein SsuA/TauA family.</text>
</comment>
<evidence type="ECO:0000256" key="2">
    <source>
        <dbReference type="ARBA" id="ARBA00010742"/>
    </source>
</evidence>